<dbReference type="Proteomes" id="UP000184016">
    <property type="component" value="Unassembled WGS sequence"/>
</dbReference>
<keyword evidence="1" id="KW-0812">Transmembrane</keyword>
<dbReference type="OrthoDB" id="2585865at2"/>
<name>A0A1M6UC53_9BACL</name>
<gene>
    <name evidence="2" type="ORF">SAMN05443507_11939</name>
</gene>
<reference evidence="3" key="1">
    <citation type="submission" date="2016-11" db="EMBL/GenBank/DDBJ databases">
        <authorList>
            <person name="Varghese N."/>
            <person name="Submissions S."/>
        </authorList>
    </citation>
    <scope>NUCLEOTIDE SEQUENCE [LARGE SCALE GENOMIC DNA]</scope>
    <source>
        <strain evidence="3">USBA-503</strain>
    </source>
</reference>
<dbReference type="RefSeq" id="WP_072874656.1">
    <property type="nucleotide sequence ID" value="NZ_FRAF01000019.1"/>
</dbReference>
<evidence type="ECO:0000313" key="3">
    <source>
        <dbReference type="Proteomes" id="UP000184016"/>
    </source>
</evidence>
<evidence type="ECO:0000313" key="2">
    <source>
        <dbReference type="EMBL" id="SHK66825.1"/>
    </source>
</evidence>
<evidence type="ECO:0000256" key="1">
    <source>
        <dbReference type="SAM" id="Phobius"/>
    </source>
</evidence>
<feature type="transmembrane region" description="Helical" evidence="1">
    <location>
        <begin position="6"/>
        <end position="24"/>
    </location>
</feature>
<proteinExistence type="predicted"/>
<accession>A0A1M6UC53</accession>
<feature type="transmembrane region" description="Helical" evidence="1">
    <location>
        <begin position="73"/>
        <end position="91"/>
    </location>
</feature>
<keyword evidence="1" id="KW-0472">Membrane</keyword>
<sequence>MGAWWVLALGVIPAVFFFVSAVQTESERIRLRARVMGRLYAARAKMRSRSEESELQTLFYAADIPWKVSTYRMLRWMIVAFLLVWAGFQVFHRQLWGVLPPLFFVVLTEPHKGFPMHSLLLLLQKQATKKRNRSVYLLYRLLYQEVLVFQDRPVSVYDLLRRQWPRVPRLAPFLQRCLLTYVENPKASLERFAEEVGTKQAKTLTDMLWQMEEGGAKVALDVFQANYESFQADRKADFKAKISARSLLATGLVMVGLLALDRDINVLVQIYTSHILQSAMK</sequence>
<keyword evidence="3" id="KW-1185">Reference proteome</keyword>
<dbReference type="EMBL" id="FRAF01000019">
    <property type="protein sequence ID" value="SHK66825.1"/>
    <property type="molecule type" value="Genomic_DNA"/>
</dbReference>
<keyword evidence="1" id="KW-1133">Transmembrane helix</keyword>
<evidence type="ECO:0008006" key="4">
    <source>
        <dbReference type="Google" id="ProtNLM"/>
    </source>
</evidence>
<dbReference type="AlphaFoldDB" id="A0A1M6UC53"/>
<dbReference type="STRING" id="1830138.SAMN05443507_11939"/>
<protein>
    <recommendedName>
        <fullName evidence="4">Flp pilus assembly protein TadB</fullName>
    </recommendedName>
</protein>
<organism evidence="2 3">
    <name type="scientific">Alicyclobacillus tolerans</name>
    <dbReference type="NCBI Taxonomy" id="90970"/>
    <lineage>
        <taxon>Bacteria</taxon>
        <taxon>Bacillati</taxon>
        <taxon>Bacillota</taxon>
        <taxon>Bacilli</taxon>
        <taxon>Bacillales</taxon>
        <taxon>Alicyclobacillaceae</taxon>
        <taxon>Alicyclobacillus</taxon>
    </lineage>
</organism>